<name>A0A8S0QV72_OLEEU</name>
<gene>
    <name evidence="1" type="ORF">OLEA9_A039099</name>
</gene>
<keyword evidence="2" id="KW-1185">Reference proteome</keyword>
<sequence>MRGEEGLIHCGNILECRDDSCITNVNDGGDATLLIHEGVKGWEVSIIGDHRRPSLCRRWETERRLPHLAVTSIGAATDFGVTAAAKSEHHDELQ</sequence>
<dbReference type="EMBL" id="CACTIH010001950">
    <property type="protein sequence ID" value="CAA2969701.1"/>
    <property type="molecule type" value="Genomic_DNA"/>
</dbReference>
<comment type="caution">
    <text evidence="1">The sequence shown here is derived from an EMBL/GenBank/DDBJ whole genome shotgun (WGS) entry which is preliminary data.</text>
</comment>
<organism evidence="1 2">
    <name type="scientific">Olea europaea subsp. europaea</name>
    <dbReference type="NCBI Taxonomy" id="158383"/>
    <lineage>
        <taxon>Eukaryota</taxon>
        <taxon>Viridiplantae</taxon>
        <taxon>Streptophyta</taxon>
        <taxon>Embryophyta</taxon>
        <taxon>Tracheophyta</taxon>
        <taxon>Spermatophyta</taxon>
        <taxon>Magnoliopsida</taxon>
        <taxon>eudicotyledons</taxon>
        <taxon>Gunneridae</taxon>
        <taxon>Pentapetalae</taxon>
        <taxon>asterids</taxon>
        <taxon>lamiids</taxon>
        <taxon>Lamiales</taxon>
        <taxon>Oleaceae</taxon>
        <taxon>Oleeae</taxon>
        <taxon>Olea</taxon>
    </lineage>
</organism>
<dbReference type="AlphaFoldDB" id="A0A8S0QV72"/>
<protein>
    <submittedName>
        <fullName evidence="1">Uncharacterized protein</fullName>
    </submittedName>
</protein>
<dbReference type="Proteomes" id="UP000594638">
    <property type="component" value="Unassembled WGS sequence"/>
</dbReference>
<accession>A0A8S0QV72</accession>
<proteinExistence type="predicted"/>
<dbReference type="Gramene" id="OE9A039099T1">
    <property type="protein sequence ID" value="OE9A039099C1"/>
    <property type="gene ID" value="OE9A039099"/>
</dbReference>
<evidence type="ECO:0000313" key="2">
    <source>
        <dbReference type="Proteomes" id="UP000594638"/>
    </source>
</evidence>
<reference evidence="1 2" key="1">
    <citation type="submission" date="2019-12" db="EMBL/GenBank/DDBJ databases">
        <authorList>
            <person name="Alioto T."/>
            <person name="Alioto T."/>
            <person name="Gomez Garrido J."/>
        </authorList>
    </citation>
    <scope>NUCLEOTIDE SEQUENCE [LARGE SCALE GENOMIC DNA]</scope>
</reference>
<evidence type="ECO:0000313" key="1">
    <source>
        <dbReference type="EMBL" id="CAA2969701.1"/>
    </source>
</evidence>